<dbReference type="GO" id="GO:0005886">
    <property type="term" value="C:plasma membrane"/>
    <property type="evidence" value="ECO:0007669"/>
    <property type="project" value="UniProtKB-SubCell"/>
</dbReference>
<name>A0A371YTS7_9GAMM</name>
<dbReference type="Proteomes" id="UP000240957">
    <property type="component" value="Unassembled WGS sequence"/>
</dbReference>
<dbReference type="Pfam" id="PF02518">
    <property type="entry name" value="HATPase_c"/>
    <property type="match status" value="1"/>
</dbReference>
<evidence type="ECO:0000256" key="13">
    <source>
        <dbReference type="ARBA" id="ARBA00023136"/>
    </source>
</evidence>
<keyword evidence="5" id="KW-0597">Phosphoprotein</keyword>
<evidence type="ECO:0000256" key="11">
    <source>
        <dbReference type="ARBA" id="ARBA00022989"/>
    </source>
</evidence>
<dbReference type="InterPro" id="IPR036890">
    <property type="entry name" value="HATPase_C_sf"/>
</dbReference>
<gene>
    <name evidence="18" type="primary">baeS</name>
    <name evidence="17" type="ORF">ACFODO_04615</name>
    <name evidence="18" type="ORF">C9E89_004465</name>
</gene>
<dbReference type="CDD" id="cd06225">
    <property type="entry name" value="HAMP"/>
    <property type="match status" value="1"/>
</dbReference>
<dbReference type="SMART" id="SM00387">
    <property type="entry name" value="HATPase_c"/>
    <property type="match status" value="1"/>
</dbReference>
<dbReference type="InterPro" id="IPR050398">
    <property type="entry name" value="HssS/ArlS-like"/>
</dbReference>
<proteinExistence type="predicted"/>
<evidence type="ECO:0000313" key="19">
    <source>
        <dbReference type="Proteomes" id="UP000240957"/>
    </source>
</evidence>
<feature type="domain" description="HAMP" evidence="16">
    <location>
        <begin position="277"/>
        <end position="329"/>
    </location>
</feature>
<evidence type="ECO:0000256" key="12">
    <source>
        <dbReference type="ARBA" id="ARBA00023012"/>
    </source>
</evidence>
<protein>
    <recommendedName>
        <fullName evidence="3">histidine kinase</fullName>
        <ecNumber evidence="3">2.7.13.3</ecNumber>
    </recommendedName>
</protein>
<keyword evidence="10" id="KW-0067">ATP-binding</keyword>
<evidence type="ECO:0000256" key="14">
    <source>
        <dbReference type="SAM" id="Phobius"/>
    </source>
</evidence>
<accession>A0A371YTS7</accession>
<dbReference type="SUPFAM" id="SSF47384">
    <property type="entry name" value="Homodimeric domain of signal transducing histidine kinase"/>
    <property type="match status" value="1"/>
</dbReference>
<dbReference type="PROSITE" id="PS50109">
    <property type="entry name" value="HIS_KIN"/>
    <property type="match status" value="1"/>
</dbReference>
<reference evidence="17" key="1">
    <citation type="journal article" date="2014" name="Int. J. Syst. Evol. Microbiol.">
        <title>Complete genome of a new Firmicutes species belonging to the dominant human colonic microbiota ('Ruminococcus bicirculans') reveals two chromosomes and a selective capacity to utilize plant glucans.</title>
        <authorList>
            <consortium name="NISC Comparative Sequencing Program"/>
            <person name="Wegmann U."/>
            <person name="Louis P."/>
            <person name="Goesmann A."/>
            <person name="Henrissat B."/>
            <person name="Duncan S.H."/>
            <person name="Flint H.J."/>
        </authorList>
    </citation>
    <scope>NUCLEOTIDE SEQUENCE</scope>
    <source>
        <strain evidence="17">KCTC 62575</strain>
    </source>
</reference>
<comment type="caution">
    <text evidence="18">The sequence shown here is derived from an EMBL/GenBank/DDBJ whole genome shotgun (WGS) entry which is preliminary data.</text>
</comment>
<dbReference type="SMART" id="SM00388">
    <property type="entry name" value="HisKA"/>
    <property type="match status" value="1"/>
</dbReference>
<keyword evidence="6 17" id="KW-0808">Transferase</keyword>
<evidence type="ECO:0000259" key="15">
    <source>
        <dbReference type="PROSITE" id="PS50109"/>
    </source>
</evidence>
<keyword evidence="20" id="KW-1185">Reference proteome</keyword>
<comment type="catalytic activity">
    <reaction evidence="1">
        <text>ATP + protein L-histidine = ADP + protein N-phospho-L-histidine.</text>
        <dbReference type="EC" id="2.7.13.3"/>
    </reaction>
</comment>
<dbReference type="GO" id="GO:0005524">
    <property type="term" value="F:ATP binding"/>
    <property type="evidence" value="ECO:0007669"/>
    <property type="project" value="UniProtKB-KW"/>
</dbReference>
<dbReference type="InterPro" id="IPR003660">
    <property type="entry name" value="HAMP_dom"/>
</dbReference>
<reference evidence="17" key="4">
    <citation type="submission" date="2024-09" db="EMBL/GenBank/DDBJ databases">
        <authorList>
            <person name="Sun Q."/>
            <person name="Mori K."/>
        </authorList>
    </citation>
    <scope>NUCLEOTIDE SEQUENCE</scope>
    <source>
        <strain evidence="17">KCTC 62575</strain>
    </source>
</reference>
<dbReference type="Gene3D" id="1.10.287.130">
    <property type="match status" value="1"/>
</dbReference>
<dbReference type="EC" id="2.7.13.3" evidence="3"/>
<dbReference type="SUPFAM" id="SSF55874">
    <property type="entry name" value="ATPase domain of HSP90 chaperone/DNA topoisomerase II/histidine kinase"/>
    <property type="match status" value="1"/>
</dbReference>
<dbReference type="GO" id="GO:0000155">
    <property type="term" value="F:phosphorelay sensor kinase activity"/>
    <property type="evidence" value="ECO:0007669"/>
    <property type="project" value="InterPro"/>
</dbReference>
<keyword evidence="11 14" id="KW-1133">Transmembrane helix</keyword>
<dbReference type="EMBL" id="JBHRSF010000007">
    <property type="protein sequence ID" value="MFC2994566.1"/>
    <property type="molecule type" value="Genomic_DNA"/>
</dbReference>
<dbReference type="PANTHER" id="PTHR45528:SF1">
    <property type="entry name" value="SENSOR HISTIDINE KINASE CPXA"/>
    <property type="match status" value="1"/>
</dbReference>
<keyword evidence="12" id="KW-0902">Two-component regulatory system</keyword>
<dbReference type="CDD" id="cd00082">
    <property type="entry name" value="HisKA"/>
    <property type="match status" value="1"/>
</dbReference>
<dbReference type="Gene3D" id="3.30.565.10">
    <property type="entry name" value="Histidine kinase-like ATPase, C-terminal domain"/>
    <property type="match status" value="1"/>
</dbReference>
<dbReference type="InterPro" id="IPR036097">
    <property type="entry name" value="HisK_dim/P_sf"/>
</dbReference>
<dbReference type="RefSeq" id="WP_107008087.1">
    <property type="nucleotide sequence ID" value="NZ_JBHRSF010000007.1"/>
</dbReference>
<evidence type="ECO:0000313" key="18">
    <source>
        <dbReference type="EMBL" id="RFC84880.1"/>
    </source>
</evidence>
<reference evidence="20" key="3">
    <citation type="journal article" date="2019" name="Int. J. Syst. Evol. Microbiol.">
        <title>The Global Catalogue of Microorganisms (GCM) 10K type strain sequencing project: providing services to taxonomists for standard genome sequencing and annotation.</title>
        <authorList>
            <consortium name="The Broad Institute Genomics Platform"/>
            <consortium name="The Broad Institute Genome Sequencing Center for Infectious Disease"/>
            <person name="Wu L."/>
            <person name="Ma J."/>
        </authorList>
    </citation>
    <scope>NUCLEOTIDE SEQUENCE [LARGE SCALE GENOMIC DNA]</scope>
    <source>
        <strain evidence="20">KCTC 62575</strain>
    </source>
</reference>
<evidence type="ECO:0000256" key="6">
    <source>
        <dbReference type="ARBA" id="ARBA00022679"/>
    </source>
</evidence>
<evidence type="ECO:0000313" key="17">
    <source>
        <dbReference type="EMBL" id="MFC2994566.1"/>
    </source>
</evidence>
<evidence type="ECO:0000256" key="9">
    <source>
        <dbReference type="ARBA" id="ARBA00022777"/>
    </source>
</evidence>
<dbReference type="Pfam" id="PF00512">
    <property type="entry name" value="HisKA"/>
    <property type="match status" value="1"/>
</dbReference>
<dbReference type="PROSITE" id="PS50885">
    <property type="entry name" value="HAMP"/>
    <property type="match status" value="1"/>
</dbReference>
<dbReference type="Proteomes" id="UP001595455">
    <property type="component" value="Unassembled WGS sequence"/>
</dbReference>
<dbReference type="InterPro" id="IPR003594">
    <property type="entry name" value="HATPase_dom"/>
</dbReference>
<feature type="domain" description="Histidine kinase" evidence="15">
    <location>
        <begin position="337"/>
        <end position="550"/>
    </location>
</feature>
<dbReference type="InterPro" id="IPR003661">
    <property type="entry name" value="HisK_dim/P_dom"/>
</dbReference>
<dbReference type="Pfam" id="PF00672">
    <property type="entry name" value="HAMP"/>
    <property type="match status" value="1"/>
</dbReference>
<keyword evidence="8" id="KW-0547">Nucleotide-binding</keyword>
<dbReference type="AlphaFoldDB" id="A0A371YTS7"/>
<organism evidence="18 19">
    <name type="scientific">Acinetobacter sichuanensis</name>
    <dbReference type="NCBI Taxonomy" id="2136183"/>
    <lineage>
        <taxon>Bacteria</taxon>
        <taxon>Pseudomonadati</taxon>
        <taxon>Pseudomonadota</taxon>
        <taxon>Gammaproteobacteria</taxon>
        <taxon>Moraxellales</taxon>
        <taxon>Moraxellaceae</taxon>
        <taxon>Acinetobacter</taxon>
    </lineage>
</organism>
<feature type="transmembrane region" description="Helical" evidence="14">
    <location>
        <begin position="256"/>
        <end position="279"/>
    </location>
</feature>
<sequence>MNIRRVPIALRLFLTVLLTTLLITTVSLGVLHWTMQKNFAKYVADVEMQKLDYLIDNLADVYGLYHDWGNAVQAQILQIEGDAAPDDYDKLSRWWLRRQYDIALQQRYFKEHTLVNQIAHDTATNQNKIDPVELQILQENLPSQFQPFEGLKFPLSANQNFFKPPEKNNKSQTSVSTLKQDGKKRFISMPDRLGLSSRLSLYDAKHQFILGEPSEDPVSYRPVIVNNKVVGYLGLKPVLDQDDALSINFFSNQKRYLVLIYILTLISSLVAALLLATYFKKPIQRLLNATRELTKGNYQHQVIVNRNDELGDLSNEINQLAIILDQHETSRRQWVADTSHELKTPLAVLQAQIEAMQDGIRKPTPEHFASMLRQVTSLKKLTQDLADLAQAEAQQLKCYFAEVDPWSMVVQEVENFKPKFEQADLSVEVQGDGAKLQLDIDRFKQIMVNLLGNSIRYTEAGGKVHIHTVQDAQFWTIYVDDSPFGLTDEQLEKLGERFYRVDDSRTRSTGGTGLGLALSGKIAQALGGELTFDHSPLGGLRCKLTFPKQTKH</sequence>
<dbReference type="PANTHER" id="PTHR45528">
    <property type="entry name" value="SENSOR HISTIDINE KINASE CPXA"/>
    <property type="match status" value="1"/>
</dbReference>
<keyword evidence="4" id="KW-1003">Cell membrane</keyword>
<dbReference type="PRINTS" id="PR00344">
    <property type="entry name" value="BCTRLSENSOR"/>
</dbReference>
<evidence type="ECO:0000256" key="3">
    <source>
        <dbReference type="ARBA" id="ARBA00012438"/>
    </source>
</evidence>
<keyword evidence="7 14" id="KW-0812">Transmembrane</keyword>
<keyword evidence="13 14" id="KW-0472">Membrane</keyword>
<dbReference type="NCBIfam" id="NF012163">
    <property type="entry name" value="BaeS_SmeS"/>
    <property type="match status" value="1"/>
</dbReference>
<evidence type="ECO:0000256" key="10">
    <source>
        <dbReference type="ARBA" id="ARBA00022840"/>
    </source>
</evidence>
<dbReference type="OrthoDB" id="9804645at2"/>
<evidence type="ECO:0000313" key="20">
    <source>
        <dbReference type="Proteomes" id="UP001595455"/>
    </source>
</evidence>
<evidence type="ECO:0000256" key="5">
    <source>
        <dbReference type="ARBA" id="ARBA00022553"/>
    </source>
</evidence>
<evidence type="ECO:0000256" key="4">
    <source>
        <dbReference type="ARBA" id="ARBA00022475"/>
    </source>
</evidence>
<keyword evidence="9 18" id="KW-0418">Kinase</keyword>
<dbReference type="InterPro" id="IPR004358">
    <property type="entry name" value="Sig_transdc_His_kin-like_C"/>
</dbReference>
<evidence type="ECO:0000259" key="16">
    <source>
        <dbReference type="PROSITE" id="PS50885"/>
    </source>
</evidence>
<evidence type="ECO:0000256" key="8">
    <source>
        <dbReference type="ARBA" id="ARBA00022741"/>
    </source>
</evidence>
<evidence type="ECO:0000256" key="2">
    <source>
        <dbReference type="ARBA" id="ARBA00004651"/>
    </source>
</evidence>
<dbReference type="InterPro" id="IPR005467">
    <property type="entry name" value="His_kinase_dom"/>
</dbReference>
<comment type="subcellular location">
    <subcellularLocation>
        <location evidence="2">Cell membrane</location>
        <topology evidence="2">Multi-pass membrane protein</topology>
    </subcellularLocation>
</comment>
<reference evidence="18 19" key="2">
    <citation type="submission" date="2018-08" db="EMBL/GenBank/DDBJ databases">
        <title>The draft genome of Acinetobacter sichuanensis strain WCHAc060041.</title>
        <authorList>
            <person name="Qin J."/>
            <person name="Feng Y."/>
            <person name="Zong Z."/>
        </authorList>
    </citation>
    <scope>NUCLEOTIDE SEQUENCE [LARGE SCALE GENOMIC DNA]</scope>
    <source>
        <strain evidence="18 19">WCHAc060041</strain>
    </source>
</reference>
<dbReference type="SUPFAM" id="SSF158472">
    <property type="entry name" value="HAMP domain-like"/>
    <property type="match status" value="1"/>
</dbReference>
<evidence type="ECO:0000256" key="7">
    <source>
        <dbReference type="ARBA" id="ARBA00022692"/>
    </source>
</evidence>
<dbReference type="EMBL" id="PYIX02000004">
    <property type="protein sequence ID" value="RFC84880.1"/>
    <property type="molecule type" value="Genomic_DNA"/>
</dbReference>
<dbReference type="SMART" id="SM00304">
    <property type="entry name" value="HAMP"/>
    <property type="match status" value="1"/>
</dbReference>
<evidence type="ECO:0000256" key="1">
    <source>
        <dbReference type="ARBA" id="ARBA00000085"/>
    </source>
</evidence>
<dbReference type="Gene3D" id="6.10.340.10">
    <property type="match status" value="1"/>
</dbReference>